<proteinExistence type="predicted"/>
<dbReference type="Proteomes" id="UP000001481">
    <property type="component" value="Segment"/>
</dbReference>
<evidence type="ECO:0000313" key="1">
    <source>
        <dbReference type="EMBL" id="ACR15050.1"/>
    </source>
</evidence>
<reference evidence="1 2" key="1">
    <citation type="journal article" date="2011" name="J. Bacteriol.">
        <title>Genomes and Characterization of Phages Bcep22 and BcepIL02, Founders of a Novel Phage Type in Burkholderia cenocepacia.</title>
        <authorList>
            <person name="Gill J.J."/>
            <person name="Summer E.J."/>
            <person name="Russell W.K."/>
            <person name="Cologna S.M."/>
            <person name="Carlile T.M."/>
            <person name="Fuller A.C."/>
            <person name="Kitsopoulos K."/>
            <person name="Mebane L.M."/>
            <person name="Parkinson B.N."/>
            <person name="Sullivan D."/>
            <person name="Carmody L.A."/>
            <person name="Gonzalez C.F."/>
            <person name="Lipuma J.J."/>
            <person name="Young R."/>
        </authorList>
    </citation>
    <scope>NUCLEOTIDE SEQUENCE [LARGE SCALE GENOMIC DNA]</scope>
</reference>
<dbReference type="GeneID" id="7943941"/>
<name>C5IHP9_9CAUD</name>
<dbReference type="Pfam" id="PF23148">
    <property type="entry name" value="Gp77"/>
    <property type="match status" value="1"/>
</dbReference>
<sequence>MLGIFMKRPVDQLDYDIDFSRWLADGDTIASATAAVQPADSMVSAAQVVVQPETVKVWLIDGVSGKTASVIVTATTAQRRVKQVEFQLRVRD</sequence>
<dbReference type="InterPro" id="IPR056928">
    <property type="entry name" value="Gp77-like"/>
</dbReference>
<evidence type="ECO:0000313" key="2">
    <source>
        <dbReference type="Proteomes" id="UP000001481"/>
    </source>
</evidence>
<dbReference type="RefSeq" id="YP_002922729.1">
    <property type="nucleotide sequence ID" value="NC_012743.2"/>
</dbReference>
<accession>C5IHP9</accession>
<organism evidence="1 2">
    <name type="scientific">Burkholderia phage BcepIL02</name>
    <dbReference type="NCBI Taxonomy" id="2886898"/>
    <lineage>
        <taxon>Viruses</taxon>
        <taxon>Duplodnaviria</taxon>
        <taxon>Heunggongvirae</taxon>
        <taxon>Uroviricota</taxon>
        <taxon>Caudoviricetes</taxon>
        <taxon>Lessievirus</taxon>
        <taxon>Lessievirus bcepil02</taxon>
    </lineage>
</organism>
<gene>
    <name evidence="1" type="ORF">BcepIL02_gp57</name>
</gene>
<protein>
    <submittedName>
        <fullName evidence="1">Virion-associated phage protein</fullName>
    </submittedName>
</protein>
<dbReference type="KEGG" id="vg:7943941"/>
<dbReference type="OrthoDB" id="27598at10239"/>
<keyword evidence="2" id="KW-1185">Reference proteome</keyword>
<dbReference type="EMBL" id="FJ937737">
    <property type="protein sequence ID" value="ACR15050.1"/>
    <property type="molecule type" value="Genomic_DNA"/>
</dbReference>